<dbReference type="SUPFAM" id="SSF52283">
    <property type="entry name" value="Formate/glycerate dehydrogenase catalytic domain-like"/>
    <property type="match status" value="1"/>
</dbReference>
<dbReference type="InterPro" id="IPR036291">
    <property type="entry name" value="NAD(P)-bd_dom_sf"/>
</dbReference>
<dbReference type="PANTHER" id="PTHR10160:SF19">
    <property type="entry name" value="PROTON-TRANSLOCATING NAD(P)(+) TRANSHYDROGENASE"/>
    <property type="match status" value="1"/>
</dbReference>
<dbReference type="FunFam" id="3.40.50.720:FF:000028">
    <property type="entry name" value="NAD(P) transhydrogenase subunit alpha"/>
    <property type="match status" value="1"/>
</dbReference>
<keyword evidence="11 14" id="KW-0472">Membrane</keyword>
<dbReference type="OrthoDB" id="37244at2759"/>
<feature type="transmembrane region" description="Helical" evidence="14">
    <location>
        <begin position="179"/>
        <end position="202"/>
    </location>
</feature>
<dbReference type="EMBL" id="CP001142">
    <property type="protein sequence ID" value="ACI65904.1"/>
    <property type="molecule type" value="Genomic_DNA"/>
</dbReference>
<accession>B5Y5A5</accession>
<dbReference type="InterPro" id="IPR007698">
    <property type="entry name" value="AlaDH/PNT_NAD(H)-bd"/>
</dbReference>
<comment type="subcellular location">
    <subcellularLocation>
        <location evidence="1">Cell inner membrane</location>
        <topology evidence="1">Multi-pass membrane protein</topology>
    </subcellularLocation>
</comment>
<dbReference type="HOGENOM" id="CLU_007779_0_0_1"/>
<keyword evidence="8" id="KW-1278">Translocase</keyword>
<evidence type="ECO:0000256" key="13">
    <source>
        <dbReference type="SAM" id="MobiDB-lite"/>
    </source>
</evidence>
<keyword evidence="9 14" id="KW-1133">Transmembrane helix</keyword>
<evidence type="ECO:0000256" key="9">
    <source>
        <dbReference type="ARBA" id="ARBA00022989"/>
    </source>
</evidence>
<evidence type="ECO:0000259" key="16">
    <source>
        <dbReference type="SMART" id="SM01003"/>
    </source>
</evidence>
<keyword evidence="4" id="KW-0997">Cell inner membrane</keyword>
<sequence length="533" mass="56911">FVKVGVVKEIEKGECKVAIVPDGAKRLLKQGVMVCVERGAGNRGDFSDSDYEKVGATVLNQAEEVYAAADVIVKIREPIMNTDTGKHEIDMVGKGKTLISFVGPRTDQGKLLMDKAKAAGVNLLAVDAIPRISRAQSLDVLSSQAKIAGYRAVIQAANHYQRFLNGEVTSAGSFEAAKVLVVGAGVAGLAAISTASSMGAIVKAFDTRLETKEQVESLGGEFLMLSFSSGDGGDSAGYAKVMSEDFYQKEMEMFFKQAKECDVIITTAAIPGRKAPVLIKQDAVDQMKPGSVVIDLAGSSGGNCELTKKDEIYVHKGVTIIGSDMTNQAMAWQASTMYSNNIVNLFGILCKEKRFNIDMKDTVIRGMTTVLDEEVTFPPPDSITKTNAGNGTKNDPIPQLRNETPKEPSIWSKRVFDLAPLGEFVGLVVIGAFFGIVAAYAPVVFTQQLGYFILAGFLGYYLIWNVEPALFSPLMSTSNALSGVVILGGILMVSTETGSPTSVLGCVATGVAAINVFGGFAVSYRMLLMFKKE</sequence>
<dbReference type="Proteomes" id="UP000000759">
    <property type="component" value="Chromosome 3"/>
</dbReference>
<dbReference type="InterPro" id="IPR024605">
    <property type="entry name" value="NADP_transhyd_a_C"/>
</dbReference>
<evidence type="ECO:0000256" key="5">
    <source>
        <dbReference type="ARBA" id="ARBA00022692"/>
    </source>
</evidence>
<dbReference type="CDD" id="cd05304">
    <property type="entry name" value="Rubrum_tdh"/>
    <property type="match status" value="1"/>
</dbReference>
<dbReference type="PIRSF" id="PIRSF000203">
    <property type="entry name" value="NADP_transhydrogenase_alpha"/>
    <property type="match status" value="1"/>
</dbReference>
<dbReference type="GO" id="GO:0050661">
    <property type="term" value="F:NADP binding"/>
    <property type="evidence" value="ECO:0007669"/>
    <property type="project" value="TreeGrafter"/>
</dbReference>
<reference evidence="18" key="2">
    <citation type="submission" date="2008-08" db="EMBL/GenBank/DDBJ databases">
        <authorList>
            <consortium name="Diatom Consortium"/>
            <person name="Grigoriev I."/>
            <person name="Grimwood J."/>
            <person name="Kuo A."/>
            <person name="Otillar R.P."/>
            <person name="Salamov A."/>
            <person name="Detter J.C."/>
            <person name="Lindquist E."/>
            <person name="Shapiro H."/>
            <person name="Lucas S."/>
            <person name="Glavina del Rio T."/>
            <person name="Pitluck S."/>
            <person name="Rokhsar D."/>
            <person name="Bowler C."/>
        </authorList>
    </citation>
    <scope>GENOME REANNOTATION</scope>
    <source>
        <strain evidence="18">CCAP 1055/1</strain>
    </source>
</reference>
<feature type="region of interest" description="Disordered" evidence="13">
    <location>
        <begin position="380"/>
        <end position="404"/>
    </location>
</feature>
<dbReference type="PROSITE" id="PS00837">
    <property type="entry name" value="ALADH_PNT_2"/>
    <property type="match status" value="1"/>
</dbReference>
<dbReference type="PaxDb" id="2850-Phatr10581"/>
<dbReference type="GO" id="GO:0016491">
    <property type="term" value="F:oxidoreductase activity"/>
    <property type="evidence" value="ECO:0007669"/>
    <property type="project" value="InterPro"/>
</dbReference>
<evidence type="ECO:0000256" key="8">
    <source>
        <dbReference type="ARBA" id="ARBA00022967"/>
    </source>
</evidence>
<evidence type="ECO:0000256" key="2">
    <source>
        <dbReference type="ARBA" id="ARBA00012943"/>
    </source>
</evidence>
<keyword evidence="10" id="KW-0520">NAD</keyword>
<dbReference type="GO" id="GO:0008750">
    <property type="term" value="F:proton-translocating NAD(P)+ transhydrogenase activity"/>
    <property type="evidence" value="ECO:0007669"/>
    <property type="project" value="UniProtKB-EC"/>
</dbReference>
<dbReference type="Gene3D" id="3.40.50.720">
    <property type="entry name" value="NAD(P)-binding Rossmann-like Domain"/>
    <property type="match status" value="2"/>
</dbReference>
<dbReference type="Pfam" id="PF12769">
    <property type="entry name" value="PNTB_4TM"/>
    <property type="match status" value="1"/>
</dbReference>
<evidence type="ECO:0000313" key="17">
    <source>
        <dbReference type="EMBL" id="ACI65904.1"/>
    </source>
</evidence>
<dbReference type="eggNOG" id="ENOG502QQ0A">
    <property type="taxonomic scope" value="Eukaryota"/>
</dbReference>
<keyword evidence="18" id="KW-1185">Reference proteome</keyword>
<dbReference type="Pfam" id="PF05222">
    <property type="entry name" value="AlaDh_PNT_N"/>
    <property type="match status" value="1"/>
</dbReference>
<dbReference type="GeneID" id="7204023"/>
<dbReference type="GO" id="GO:0005886">
    <property type="term" value="C:plasma membrane"/>
    <property type="evidence" value="ECO:0007669"/>
    <property type="project" value="UniProtKB-SubCell"/>
</dbReference>
<evidence type="ECO:0000256" key="1">
    <source>
        <dbReference type="ARBA" id="ARBA00004429"/>
    </source>
</evidence>
<dbReference type="PANTHER" id="PTHR10160">
    <property type="entry name" value="NAD(P) TRANSHYDROGENASE"/>
    <property type="match status" value="1"/>
</dbReference>
<dbReference type="KEGG" id="pti:PHATR_10581"/>
<keyword evidence="7" id="KW-0521">NADP</keyword>
<feature type="domain" description="Alanine dehydrogenase/pyridine nucleotide transhydrogenase NAD(H)-binding" evidence="15">
    <location>
        <begin position="157"/>
        <end position="322"/>
    </location>
</feature>
<evidence type="ECO:0000256" key="6">
    <source>
        <dbReference type="ARBA" id="ARBA00022741"/>
    </source>
</evidence>
<dbReference type="InterPro" id="IPR026255">
    <property type="entry name" value="NADP_transhyd_a"/>
</dbReference>
<organism evidence="17 18">
    <name type="scientific">Phaeodactylum tricornutum (strain CCAP 1055/1)</name>
    <dbReference type="NCBI Taxonomy" id="556484"/>
    <lineage>
        <taxon>Eukaryota</taxon>
        <taxon>Sar</taxon>
        <taxon>Stramenopiles</taxon>
        <taxon>Ochrophyta</taxon>
        <taxon>Bacillariophyta</taxon>
        <taxon>Bacillariophyceae</taxon>
        <taxon>Bacillariophycidae</taxon>
        <taxon>Naviculales</taxon>
        <taxon>Phaeodactylaceae</taxon>
        <taxon>Phaeodactylum</taxon>
    </lineage>
</organism>
<dbReference type="InParanoid" id="B5Y5A5"/>
<keyword evidence="5 14" id="KW-0812">Transmembrane</keyword>
<feature type="transmembrane region" description="Helical" evidence="14">
    <location>
        <begin position="501"/>
        <end position="524"/>
    </location>
</feature>
<dbReference type="SMART" id="SM01002">
    <property type="entry name" value="AlaDh_PNT_C"/>
    <property type="match status" value="1"/>
</dbReference>
<evidence type="ECO:0000256" key="12">
    <source>
        <dbReference type="ARBA" id="ARBA00048202"/>
    </source>
</evidence>
<dbReference type="NCBIfam" id="NF006942">
    <property type="entry name" value="PRK09424.1"/>
    <property type="match status" value="1"/>
</dbReference>
<evidence type="ECO:0000256" key="3">
    <source>
        <dbReference type="ARBA" id="ARBA00022475"/>
    </source>
</evidence>
<feature type="transmembrane region" description="Helical" evidence="14">
    <location>
        <begin position="421"/>
        <end position="443"/>
    </location>
</feature>
<evidence type="ECO:0000259" key="15">
    <source>
        <dbReference type="SMART" id="SM01002"/>
    </source>
</evidence>
<feature type="compositionally biased region" description="Polar residues" evidence="13">
    <location>
        <begin position="383"/>
        <end position="393"/>
    </location>
</feature>
<feature type="transmembrane region" description="Helical" evidence="14">
    <location>
        <begin position="478"/>
        <end position="495"/>
    </location>
</feature>
<keyword evidence="6" id="KW-0547">Nucleotide-binding</keyword>
<keyword evidence="3" id="KW-1003">Cell membrane</keyword>
<dbReference type="InterPro" id="IPR008143">
    <property type="entry name" value="Ala_DH/PNT_CS2"/>
</dbReference>
<dbReference type="SMART" id="SM01003">
    <property type="entry name" value="AlaDh_PNT_N"/>
    <property type="match status" value="1"/>
</dbReference>
<dbReference type="InterPro" id="IPR007886">
    <property type="entry name" value="AlaDH/PNT_N"/>
</dbReference>
<feature type="transmembrane region" description="Helical" evidence="14">
    <location>
        <begin position="449"/>
        <end position="466"/>
    </location>
</feature>
<dbReference type="NCBIfam" id="TIGR00561">
    <property type="entry name" value="pntA"/>
    <property type="match status" value="1"/>
</dbReference>
<dbReference type="GO" id="GO:0006740">
    <property type="term" value="P:NADPH regeneration"/>
    <property type="evidence" value="ECO:0007669"/>
    <property type="project" value="TreeGrafter"/>
</dbReference>
<dbReference type="STRING" id="556484.B5Y5A5"/>
<comment type="catalytic activity">
    <reaction evidence="12">
        <text>NAD(+) + NADPH + H(+)(in) = NADH + NADP(+) + H(+)(out)</text>
        <dbReference type="Rhea" id="RHEA:47992"/>
        <dbReference type="ChEBI" id="CHEBI:15378"/>
        <dbReference type="ChEBI" id="CHEBI:57540"/>
        <dbReference type="ChEBI" id="CHEBI:57783"/>
        <dbReference type="ChEBI" id="CHEBI:57945"/>
        <dbReference type="ChEBI" id="CHEBI:58349"/>
        <dbReference type="EC" id="7.1.1.1"/>
    </reaction>
</comment>
<dbReference type="Pfam" id="PF01262">
    <property type="entry name" value="AlaDh_PNT_C"/>
    <property type="match status" value="1"/>
</dbReference>
<dbReference type="AlphaFoldDB" id="B5Y5A5"/>
<proteinExistence type="predicted"/>
<evidence type="ECO:0000256" key="10">
    <source>
        <dbReference type="ARBA" id="ARBA00023027"/>
    </source>
</evidence>
<protein>
    <recommendedName>
        <fullName evidence="2">proton-translocating NAD(P)(+) transhydrogenase</fullName>
        <ecNumber evidence="2">7.1.1.1</ecNumber>
    </recommendedName>
</protein>
<evidence type="ECO:0000313" key="18">
    <source>
        <dbReference type="Proteomes" id="UP000000759"/>
    </source>
</evidence>
<reference evidence="17 18" key="1">
    <citation type="journal article" date="2008" name="Nature">
        <title>The Phaeodactylum genome reveals the evolutionary history of diatom genomes.</title>
        <authorList>
            <person name="Bowler C."/>
            <person name="Allen A.E."/>
            <person name="Badger J.H."/>
            <person name="Grimwood J."/>
            <person name="Jabbari K."/>
            <person name="Kuo A."/>
            <person name="Maheswari U."/>
            <person name="Martens C."/>
            <person name="Maumus F."/>
            <person name="Otillar R.P."/>
            <person name="Rayko E."/>
            <person name="Salamov A."/>
            <person name="Vandepoele K."/>
            <person name="Beszteri B."/>
            <person name="Gruber A."/>
            <person name="Heijde M."/>
            <person name="Katinka M."/>
            <person name="Mock T."/>
            <person name="Valentin K."/>
            <person name="Verret F."/>
            <person name="Berges J.A."/>
            <person name="Brownlee C."/>
            <person name="Cadoret J.P."/>
            <person name="Chiovitti A."/>
            <person name="Choi C.J."/>
            <person name="Coesel S."/>
            <person name="De Martino A."/>
            <person name="Detter J.C."/>
            <person name="Durkin C."/>
            <person name="Falciatore A."/>
            <person name="Fournet J."/>
            <person name="Haruta M."/>
            <person name="Huysman M.J."/>
            <person name="Jenkins B.D."/>
            <person name="Jiroutova K."/>
            <person name="Jorgensen R.E."/>
            <person name="Joubert Y."/>
            <person name="Kaplan A."/>
            <person name="Kroger N."/>
            <person name="Kroth P.G."/>
            <person name="La Roche J."/>
            <person name="Lindquist E."/>
            <person name="Lommer M."/>
            <person name="Martin-Jezequel V."/>
            <person name="Lopez P.J."/>
            <person name="Lucas S."/>
            <person name="Mangogna M."/>
            <person name="McGinnis K."/>
            <person name="Medlin L.K."/>
            <person name="Montsant A."/>
            <person name="Oudot-Le Secq M.P."/>
            <person name="Napoli C."/>
            <person name="Obornik M."/>
            <person name="Parker M.S."/>
            <person name="Petit J.L."/>
            <person name="Porcel B.M."/>
            <person name="Poulsen N."/>
            <person name="Robison M."/>
            <person name="Rychlewski L."/>
            <person name="Rynearson T.A."/>
            <person name="Schmutz J."/>
            <person name="Shapiro H."/>
            <person name="Siaut M."/>
            <person name="Stanley M."/>
            <person name="Sussman M.R."/>
            <person name="Taylor A.R."/>
            <person name="Vardi A."/>
            <person name="von Dassow P."/>
            <person name="Vyverman W."/>
            <person name="Willis A."/>
            <person name="Wyrwicz L.S."/>
            <person name="Rokhsar D.S."/>
            <person name="Weissenbach J."/>
            <person name="Armbrust E.V."/>
            <person name="Green B.R."/>
            <person name="Van de Peer Y."/>
            <person name="Grigoriev I.V."/>
        </authorList>
    </citation>
    <scope>NUCLEOTIDE SEQUENCE [LARGE SCALE GENOMIC DNA]</scope>
    <source>
        <strain evidence="17 18">CCAP 1055/1</strain>
    </source>
</reference>
<dbReference type="SUPFAM" id="SSF51735">
    <property type="entry name" value="NAD(P)-binding Rossmann-fold domains"/>
    <property type="match status" value="1"/>
</dbReference>
<evidence type="ECO:0000256" key="7">
    <source>
        <dbReference type="ARBA" id="ARBA00022857"/>
    </source>
</evidence>
<dbReference type="EC" id="7.1.1.1" evidence="2"/>
<evidence type="ECO:0000256" key="11">
    <source>
        <dbReference type="ARBA" id="ARBA00023136"/>
    </source>
</evidence>
<evidence type="ECO:0000256" key="4">
    <source>
        <dbReference type="ARBA" id="ARBA00022519"/>
    </source>
</evidence>
<evidence type="ECO:0000256" key="14">
    <source>
        <dbReference type="SAM" id="Phobius"/>
    </source>
</evidence>
<dbReference type="RefSeq" id="XP_002186434.1">
    <property type="nucleotide sequence ID" value="XM_002186398.1"/>
</dbReference>
<feature type="non-terminal residue" evidence="17">
    <location>
        <position position="1"/>
    </location>
</feature>
<name>B5Y5A5_PHATC</name>
<feature type="domain" description="Alanine dehydrogenase/pyridine nucleotide transhydrogenase N-terminal" evidence="16">
    <location>
        <begin position="5"/>
        <end position="148"/>
    </location>
</feature>
<gene>
    <name evidence="17" type="ORF">PHATR_10581</name>
</gene>